<comment type="caution">
    <text evidence="2">The sequence shown here is derived from an EMBL/GenBank/DDBJ whole genome shotgun (WGS) entry which is preliminary data.</text>
</comment>
<reference evidence="3" key="1">
    <citation type="journal article" date="2019" name="Int. J. Syst. Evol. Microbiol.">
        <title>The Global Catalogue of Microorganisms (GCM) 10K type strain sequencing project: providing services to taxonomists for standard genome sequencing and annotation.</title>
        <authorList>
            <consortium name="The Broad Institute Genomics Platform"/>
            <consortium name="The Broad Institute Genome Sequencing Center for Infectious Disease"/>
            <person name="Wu L."/>
            <person name="Ma J."/>
        </authorList>
    </citation>
    <scope>NUCLEOTIDE SEQUENCE [LARGE SCALE GENOMIC DNA]</scope>
    <source>
        <strain evidence="3">JCM 17839</strain>
    </source>
</reference>
<feature type="compositionally biased region" description="Gly residues" evidence="1">
    <location>
        <begin position="16"/>
        <end position="26"/>
    </location>
</feature>
<evidence type="ECO:0000313" key="2">
    <source>
        <dbReference type="EMBL" id="GAA4486397.1"/>
    </source>
</evidence>
<evidence type="ECO:0000313" key="3">
    <source>
        <dbReference type="Proteomes" id="UP001500731"/>
    </source>
</evidence>
<keyword evidence="3" id="KW-1185">Reference proteome</keyword>
<dbReference type="EMBL" id="BAABGP010000015">
    <property type="protein sequence ID" value="GAA4486397.1"/>
    <property type="molecule type" value="Genomic_DNA"/>
</dbReference>
<feature type="region of interest" description="Disordered" evidence="1">
    <location>
        <begin position="1"/>
        <end position="32"/>
    </location>
</feature>
<protein>
    <submittedName>
        <fullName evidence="2">Uncharacterized protein</fullName>
    </submittedName>
</protein>
<evidence type="ECO:0000256" key="1">
    <source>
        <dbReference type="SAM" id="MobiDB-lite"/>
    </source>
</evidence>
<dbReference type="Proteomes" id="UP001500731">
    <property type="component" value="Unassembled WGS sequence"/>
</dbReference>
<gene>
    <name evidence="2" type="ORF">GCM10023171_22270</name>
</gene>
<sequence length="58" mass="6217">MEGLRNPAEGPSLNGREGGGSEGGGDPSAIRHRHACAEAASIVDRRTRLRNTQYVQAW</sequence>
<organism evidence="2 3">
    <name type="scientific">Microbacterium panaciterrae</name>
    <dbReference type="NCBI Taxonomy" id="985759"/>
    <lineage>
        <taxon>Bacteria</taxon>
        <taxon>Bacillati</taxon>
        <taxon>Actinomycetota</taxon>
        <taxon>Actinomycetes</taxon>
        <taxon>Micrococcales</taxon>
        <taxon>Microbacteriaceae</taxon>
        <taxon>Microbacterium</taxon>
    </lineage>
</organism>
<proteinExistence type="predicted"/>
<name>A0ABP8PGW3_9MICO</name>
<accession>A0ABP8PGW3</accession>